<keyword evidence="1" id="KW-0732">Signal</keyword>
<dbReference type="AlphaFoldDB" id="A0A5N0EE34"/>
<sequence>MLAYFAVIAILAGALLGWANAQPRAVVSSEEGTSAPAALPPGQASAHFPPAEVAAFRAIVQDTLADVQAGRQSEAKARIKDLETGWDRDQSTLQPLDESGWQVLDGQIDNALKAVRAGEPDTATETTTLTAVLIALG</sequence>
<feature type="chain" id="PRO_5024411846" evidence="1">
    <location>
        <begin position="22"/>
        <end position="137"/>
    </location>
</feature>
<evidence type="ECO:0000313" key="2">
    <source>
        <dbReference type="EMBL" id="KAA8885671.1"/>
    </source>
</evidence>
<comment type="caution">
    <text evidence="2">The sequence shown here is derived from an EMBL/GenBank/DDBJ whole genome shotgun (WGS) entry which is preliminary data.</text>
</comment>
<proteinExistence type="predicted"/>
<dbReference type="RefSeq" id="WP_150405229.1">
    <property type="nucleotide sequence ID" value="NZ_VXLC01000015.1"/>
</dbReference>
<evidence type="ECO:0000256" key="1">
    <source>
        <dbReference type="SAM" id="SignalP"/>
    </source>
</evidence>
<accession>A0A5N0EE34</accession>
<organism evidence="2 3">
    <name type="scientific">Nocardia colli</name>
    <dbReference type="NCBI Taxonomy" id="2545717"/>
    <lineage>
        <taxon>Bacteria</taxon>
        <taxon>Bacillati</taxon>
        <taxon>Actinomycetota</taxon>
        <taxon>Actinomycetes</taxon>
        <taxon>Mycobacteriales</taxon>
        <taxon>Nocardiaceae</taxon>
        <taxon>Nocardia</taxon>
    </lineage>
</organism>
<gene>
    <name evidence="2" type="ORF">F3087_28995</name>
</gene>
<dbReference type="OrthoDB" id="9794709at2"/>
<feature type="signal peptide" evidence="1">
    <location>
        <begin position="1"/>
        <end position="21"/>
    </location>
</feature>
<name>A0A5N0EE34_9NOCA</name>
<evidence type="ECO:0000313" key="3">
    <source>
        <dbReference type="Proteomes" id="UP000323876"/>
    </source>
</evidence>
<dbReference type="Proteomes" id="UP000323876">
    <property type="component" value="Unassembled WGS sequence"/>
</dbReference>
<keyword evidence="3" id="KW-1185">Reference proteome</keyword>
<dbReference type="EMBL" id="VXLC01000015">
    <property type="protein sequence ID" value="KAA8885671.1"/>
    <property type="molecule type" value="Genomic_DNA"/>
</dbReference>
<protein>
    <submittedName>
        <fullName evidence="2">Uncharacterized protein</fullName>
    </submittedName>
</protein>
<reference evidence="2 3" key="1">
    <citation type="submission" date="2019-09" db="EMBL/GenBank/DDBJ databases">
        <authorList>
            <person name="Wang X."/>
        </authorList>
    </citation>
    <scope>NUCLEOTIDE SEQUENCE [LARGE SCALE GENOMIC DNA]</scope>
    <source>
        <strain evidence="2 3">CICC 11023</strain>
    </source>
</reference>